<organism evidence="1 2">
    <name type="scientific">Phytophthora fragariae</name>
    <dbReference type="NCBI Taxonomy" id="53985"/>
    <lineage>
        <taxon>Eukaryota</taxon>
        <taxon>Sar</taxon>
        <taxon>Stramenopiles</taxon>
        <taxon>Oomycota</taxon>
        <taxon>Peronosporomycetes</taxon>
        <taxon>Peronosporales</taxon>
        <taxon>Peronosporaceae</taxon>
        <taxon>Phytophthora</taxon>
    </lineage>
</organism>
<protein>
    <submittedName>
        <fullName evidence="1">Uncharacterized protein</fullName>
    </submittedName>
</protein>
<sequence length="72" mass="8464">MYIRRFLKRNRLTVRRTTDKGRKKWSDMERAVEEDGILAYLDGHENNSSVYNMNQTAVYIDMNGITMVDFAG</sequence>
<accession>A0A6A3ZES6</accession>
<proteinExistence type="predicted"/>
<keyword evidence="2" id="KW-1185">Reference proteome</keyword>
<gene>
    <name evidence="1" type="ORF">PF005_g1980</name>
</gene>
<dbReference type="EMBL" id="QXGB01000050">
    <property type="protein sequence ID" value="KAE9234227.1"/>
    <property type="molecule type" value="Genomic_DNA"/>
</dbReference>
<comment type="caution">
    <text evidence="1">The sequence shown here is derived from an EMBL/GenBank/DDBJ whole genome shotgun (WGS) entry which is preliminary data.</text>
</comment>
<name>A0A6A3ZES6_9STRA</name>
<dbReference type="AlphaFoldDB" id="A0A6A3ZES6"/>
<reference evidence="1 2" key="1">
    <citation type="submission" date="2018-08" db="EMBL/GenBank/DDBJ databases">
        <title>Genomic investigation of the strawberry pathogen Phytophthora fragariae indicates pathogenicity is determined by transcriptional variation in three key races.</title>
        <authorList>
            <person name="Adams T.M."/>
            <person name="Armitage A.D."/>
            <person name="Sobczyk M.K."/>
            <person name="Bates H.J."/>
            <person name="Dunwell J.M."/>
            <person name="Nellist C.F."/>
            <person name="Harrison R.J."/>
        </authorList>
    </citation>
    <scope>NUCLEOTIDE SEQUENCE [LARGE SCALE GENOMIC DNA]</scope>
    <source>
        <strain evidence="1 2">NOV-27</strain>
    </source>
</reference>
<evidence type="ECO:0000313" key="1">
    <source>
        <dbReference type="EMBL" id="KAE9234227.1"/>
    </source>
</evidence>
<dbReference type="OrthoDB" id="101940at2759"/>
<evidence type="ECO:0000313" key="2">
    <source>
        <dbReference type="Proteomes" id="UP000433483"/>
    </source>
</evidence>
<dbReference type="Proteomes" id="UP000433483">
    <property type="component" value="Unassembled WGS sequence"/>
</dbReference>